<keyword evidence="2 5" id="KW-0808">Transferase</keyword>
<dbReference type="InterPro" id="IPR037163">
    <property type="entry name" value="Spermidine_synt_N_sf"/>
</dbReference>
<comment type="pathway">
    <text evidence="5">Amine and polyamine biosynthesis; spermidine biosynthesis; spermidine from putrescine: step 1/1.</text>
</comment>
<evidence type="ECO:0000256" key="4">
    <source>
        <dbReference type="ARBA" id="ARBA00023115"/>
    </source>
</evidence>
<dbReference type="InterPro" id="IPR035246">
    <property type="entry name" value="Spermidine_synt_N"/>
</dbReference>
<dbReference type="GO" id="GO:0004766">
    <property type="term" value="F:spermidine synthase activity"/>
    <property type="evidence" value="ECO:0007669"/>
    <property type="project" value="UniProtKB-UniRule"/>
</dbReference>
<evidence type="ECO:0000313" key="10">
    <source>
        <dbReference type="EMBL" id="MBI4251166.1"/>
    </source>
</evidence>
<name>A0A933E7J2_UNCTE</name>
<feature type="binding site" evidence="5">
    <location>
        <begin position="151"/>
        <end position="152"/>
    </location>
    <ligand>
        <name>S-methyl-5'-thioadenosine</name>
        <dbReference type="ChEBI" id="CHEBI:17509"/>
    </ligand>
</feature>
<feature type="binding site" evidence="5">
    <location>
        <position position="76"/>
    </location>
    <ligand>
        <name>spermidine</name>
        <dbReference type="ChEBI" id="CHEBI:57834"/>
    </ligand>
</feature>
<evidence type="ECO:0000256" key="6">
    <source>
        <dbReference type="PROSITE-ProRule" id="PRU00354"/>
    </source>
</evidence>
<evidence type="ECO:0000256" key="8">
    <source>
        <dbReference type="RuleBase" id="RU003837"/>
    </source>
</evidence>
<dbReference type="GO" id="GO:0008295">
    <property type="term" value="P:spermidine biosynthetic process"/>
    <property type="evidence" value="ECO:0007669"/>
    <property type="project" value="UniProtKB-UniRule"/>
</dbReference>
<dbReference type="Gene3D" id="2.30.140.10">
    <property type="entry name" value="Spermidine synthase, tetramerisation domain"/>
    <property type="match status" value="1"/>
</dbReference>
<evidence type="ECO:0000256" key="3">
    <source>
        <dbReference type="ARBA" id="ARBA00023066"/>
    </source>
</evidence>
<keyword evidence="4 5" id="KW-0620">Polyamine biosynthesis</keyword>
<dbReference type="GO" id="GO:0005829">
    <property type="term" value="C:cytosol"/>
    <property type="evidence" value="ECO:0007669"/>
    <property type="project" value="TreeGrafter"/>
</dbReference>
<dbReference type="InterPro" id="IPR001045">
    <property type="entry name" value="Spermi_synthase"/>
</dbReference>
<accession>A0A933E7J2</accession>
<dbReference type="EC" id="2.5.1.16" evidence="5"/>
<protein>
    <recommendedName>
        <fullName evidence="5">Polyamine aminopropyltransferase</fullName>
    </recommendedName>
    <alternativeName>
        <fullName evidence="5">Putrescine aminopropyltransferase</fullName>
        <shortName evidence="5">PAPT</shortName>
    </alternativeName>
    <alternativeName>
        <fullName evidence="5">Spermidine synthase</fullName>
        <shortName evidence="5">SPDS</shortName>
        <shortName evidence="5">SPDSY</shortName>
        <ecNumber evidence="5">2.5.1.16</ecNumber>
    </alternativeName>
</protein>
<feature type="binding site" evidence="5">
    <location>
        <position position="45"/>
    </location>
    <ligand>
        <name>S-methyl-5'-thioadenosine</name>
        <dbReference type="ChEBI" id="CHEBI:17509"/>
    </ligand>
</feature>
<proteinExistence type="inferred from homology"/>
<comment type="catalytic activity">
    <reaction evidence="5 8">
        <text>S-adenosyl 3-(methylsulfanyl)propylamine + putrescine = S-methyl-5'-thioadenosine + spermidine + H(+)</text>
        <dbReference type="Rhea" id="RHEA:12721"/>
        <dbReference type="ChEBI" id="CHEBI:15378"/>
        <dbReference type="ChEBI" id="CHEBI:17509"/>
        <dbReference type="ChEBI" id="CHEBI:57443"/>
        <dbReference type="ChEBI" id="CHEBI:57834"/>
        <dbReference type="ChEBI" id="CHEBI:326268"/>
        <dbReference type="EC" id="2.5.1.16"/>
    </reaction>
</comment>
<dbReference type="CDD" id="cd02440">
    <property type="entry name" value="AdoMet_MTases"/>
    <property type="match status" value="1"/>
</dbReference>
<comment type="caution">
    <text evidence="10">The sequence shown here is derived from an EMBL/GenBank/DDBJ whole genome shotgun (WGS) entry which is preliminary data.</text>
</comment>
<feature type="binding site" evidence="5">
    <location>
        <position position="100"/>
    </location>
    <ligand>
        <name>spermidine</name>
        <dbReference type="ChEBI" id="CHEBI:57834"/>
    </ligand>
</feature>
<feature type="domain" description="PABS" evidence="9">
    <location>
        <begin position="16"/>
        <end position="249"/>
    </location>
</feature>
<reference evidence="10" key="1">
    <citation type="submission" date="2020-07" db="EMBL/GenBank/DDBJ databases">
        <title>Huge and variable diversity of episymbiotic CPR bacteria and DPANN archaea in groundwater ecosystems.</title>
        <authorList>
            <person name="He C.Y."/>
            <person name="Keren R."/>
            <person name="Whittaker M."/>
            <person name="Farag I.F."/>
            <person name="Doudna J."/>
            <person name="Cate J.H.D."/>
            <person name="Banfield J.F."/>
        </authorList>
    </citation>
    <scope>NUCLEOTIDE SEQUENCE</scope>
    <source>
        <strain evidence="10">NC_groundwater_1370_Ag_S-0.2um_69_93</strain>
    </source>
</reference>
<dbReference type="NCBIfam" id="NF037959">
    <property type="entry name" value="MFS_SpdSyn"/>
    <property type="match status" value="1"/>
</dbReference>
<comment type="similarity">
    <text evidence="1 5 7">Belongs to the spermidine/spermine synthase family.</text>
</comment>
<dbReference type="PROSITE" id="PS51006">
    <property type="entry name" value="PABS_2"/>
    <property type="match status" value="1"/>
</dbReference>
<dbReference type="InterPro" id="IPR030373">
    <property type="entry name" value="PABS_CS"/>
</dbReference>
<dbReference type="EMBL" id="JACQRX010000078">
    <property type="protein sequence ID" value="MBI4251166.1"/>
    <property type="molecule type" value="Genomic_DNA"/>
</dbReference>
<dbReference type="InterPro" id="IPR030374">
    <property type="entry name" value="PABS"/>
</dbReference>
<organism evidence="10 11">
    <name type="scientific">Tectimicrobiota bacterium</name>
    <dbReference type="NCBI Taxonomy" id="2528274"/>
    <lineage>
        <taxon>Bacteria</taxon>
        <taxon>Pseudomonadati</taxon>
        <taxon>Nitrospinota/Tectimicrobiota group</taxon>
        <taxon>Candidatus Tectimicrobiota</taxon>
    </lineage>
</organism>
<feature type="active site" description="Proton acceptor" evidence="5 6">
    <location>
        <position position="169"/>
    </location>
</feature>
<evidence type="ECO:0000313" key="11">
    <source>
        <dbReference type="Proteomes" id="UP000752292"/>
    </source>
</evidence>
<feature type="binding site" evidence="5">
    <location>
        <position position="120"/>
    </location>
    <ligand>
        <name>S-methyl-5'-thioadenosine</name>
        <dbReference type="ChEBI" id="CHEBI:17509"/>
    </ligand>
</feature>
<dbReference type="InterPro" id="IPR029063">
    <property type="entry name" value="SAM-dependent_MTases_sf"/>
</dbReference>
<keyword evidence="3 5" id="KW-0745">Spermidine biosynthesis</keyword>
<dbReference type="PANTHER" id="PTHR11558">
    <property type="entry name" value="SPERMIDINE/SPERMINE SYNTHASE"/>
    <property type="match status" value="1"/>
</dbReference>
<evidence type="ECO:0000256" key="5">
    <source>
        <dbReference type="HAMAP-Rule" id="MF_00198"/>
    </source>
</evidence>
<evidence type="ECO:0000256" key="1">
    <source>
        <dbReference type="ARBA" id="ARBA00007867"/>
    </source>
</evidence>
<comment type="caution">
    <text evidence="5">Lacks conserved residue(s) required for the propagation of feature annotation.</text>
</comment>
<dbReference type="Proteomes" id="UP000752292">
    <property type="component" value="Unassembled WGS sequence"/>
</dbReference>
<dbReference type="Pfam" id="PF01564">
    <property type="entry name" value="Spermine_synth"/>
    <property type="match status" value="1"/>
</dbReference>
<comment type="function">
    <text evidence="5">Catalyzes the irreversible transfer of a propylamine group from the amino donor S-adenosylmethioninamine (decarboxy-AdoMet) to putrescine (1,4-diaminobutane) to yield spermidine.</text>
</comment>
<gene>
    <name evidence="5 10" type="primary">speE</name>
    <name evidence="10" type="ORF">HY618_01800</name>
</gene>
<dbReference type="HAMAP" id="MF_00198">
    <property type="entry name" value="Spermidine_synth"/>
    <property type="match status" value="1"/>
</dbReference>
<evidence type="ECO:0000256" key="2">
    <source>
        <dbReference type="ARBA" id="ARBA00022679"/>
    </source>
</evidence>
<evidence type="ECO:0000256" key="7">
    <source>
        <dbReference type="RuleBase" id="RU003836"/>
    </source>
</evidence>
<dbReference type="AlphaFoldDB" id="A0A933E7J2"/>
<feature type="binding site" evidence="5">
    <location>
        <begin position="169"/>
        <end position="172"/>
    </location>
    <ligand>
        <name>spermidine</name>
        <dbReference type="ChEBI" id="CHEBI:57834"/>
    </ligand>
</feature>
<comment type="subunit">
    <text evidence="5">Homodimer or homotetramer.</text>
</comment>
<dbReference type="PANTHER" id="PTHR11558:SF11">
    <property type="entry name" value="SPERMIDINE SYNTHASE"/>
    <property type="match status" value="1"/>
</dbReference>
<dbReference type="SUPFAM" id="SSF53335">
    <property type="entry name" value="S-adenosyl-L-methionine-dependent methyltransferases"/>
    <property type="match status" value="1"/>
</dbReference>
<dbReference type="NCBIfam" id="NF002010">
    <property type="entry name" value="PRK00811.1"/>
    <property type="match status" value="1"/>
</dbReference>
<dbReference type="PROSITE" id="PS01330">
    <property type="entry name" value="PABS_1"/>
    <property type="match status" value="1"/>
</dbReference>
<dbReference type="NCBIfam" id="TIGR00417">
    <property type="entry name" value="speE"/>
    <property type="match status" value="1"/>
</dbReference>
<dbReference type="Pfam" id="PF17284">
    <property type="entry name" value="Spermine_synt_N"/>
    <property type="match status" value="1"/>
</dbReference>
<sequence length="291" mass="32470">MKKTPPAPPAVLHQGEFWFTELHAPGTGITFRVKQVLYFARTPFQEIALVETSDMGRALFLDGTVQLTERDEFIYHEMMVHVPLCIHPWPRRVLIVGGGDGGCVREALRHPEVEEVTLVEIDGEVVDCCRKHLPLTASRLDDPRVRVLIEDGVKFMKRSRGAFDVIIVDSTDPVGMAGPLTREGFFRAARRALTPQGLYAAQSQGPIFDGKEIGRIARTARKAFRHVSHFLAPAPTYPGGLWSFILAARGARNPAALRPRPLPRGEKTRYYSAGVHRAAFVLPPFVQDFIQ</sequence>
<evidence type="ECO:0000259" key="9">
    <source>
        <dbReference type="PROSITE" id="PS51006"/>
    </source>
</evidence>
<dbReference type="Gene3D" id="3.40.50.150">
    <property type="entry name" value="Vaccinia Virus protein VP39"/>
    <property type="match status" value="1"/>
</dbReference>